<proteinExistence type="predicted"/>
<accession>A0A316V809</accession>
<feature type="transmembrane region" description="Helical" evidence="5">
    <location>
        <begin position="315"/>
        <end position="335"/>
    </location>
</feature>
<keyword evidence="3 5" id="KW-1133">Transmembrane helix</keyword>
<dbReference type="STRING" id="1280837.A0A316V809"/>
<evidence type="ECO:0000256" key="4">
    <source>
        <dbReference type="ARBA" id="ARBA00023136"/>
    </source>
</evidence>
<feature type="non-terminal residue" evidence="6">
    <location>
        <position position="355"/>
    </location>
</feature>
<feature type="transmembrane region" description="Helical" evidence="5">
    <location>
        <begin position="191"/>
        <end position="216"/>
    </location>
</feature>
<dbReference type="SMART" id="SM01417">
    <property type="entry name" value="Solute_trans_a"/>
    <property type="match status" value="1"/>
</dbReference>
<evidence type="ECO:0000313" key="6">
    <source>
        <dbReference type="EMBL" id="PWN33158.1"/>
    </source>
</evidence>
<evidence type="ECO:0000256" key="3">
    <source>
        <dbReference type="ARBA" id="ARBA00022989"/>
    </source>
</evidence>
<sequence length="355" mass="41146">MVAKCPADNTAQVEQDEFFDFSYFDPHKIGWLICGCAAAITCVLSLITIIGHARNYNRPLEQRQIIRVLLFPPVYAVVSFFSYRYFRYYEYWDLGEAAYEAFAIAAFLMLMLQYIGTSVQDQKATFAHKDKKPLPLPFCCWRYRPSKAYFLVLLKWSVVQYCIIRPAISIAGIVTEYYEVYCPSSLSYKYAYVYLTSVDFAAISIALYGLIVLYTLVKDDLKGRKPLAKFATIKLGIFLIFYQGFIFSLLASHGALHATRYWTTTNIADGLNALCTSLEMVLISSMQMWAFFWGEYYIDRLREPTGKANKNGKTNVFFSILHALNFTDILIELWYEIVFLFDRIRGKEYTRRDAR</sequence>
<name>A0A316V809_9BASI</name>
<dbReference type="Pfam" id="PF03619">
    <property type="entry name" value="Solute_trans_a"/>
    <property type="match status" value="1"/>
</dbReference>
<comment type="subcellular location">
    <subcellularLocation>
        <location evidence="1">Membrane</location>
        <topology evidence="1">Multi-pass membrane protein</topology>
    </subcellularLocation>
</comment>
<dbReference type="InterPro" id="IPR005178">
    <property type="entry name" value="Ostalpha/TMEM184C"/>
</dbReference>
<evidence type="ECO:0000256" key="5">
    <source>
        <dbReference type="SAM" id="Phobius"/>
    </source>
</evidence>
<dbReference type="Proteomes" id="UP000245771">
    <property type="component" value="Unassembled WGS sequence"/>
</dbReference>
<dbReference type="GeneID" id="37017818"/>
<feature type="transmembrane region" description="Helical" evidence="5">
    <location>
        <begin position="65"/>
        <end position="85"/>
    </location>
</feature>
<dbReference type="EMBL" id="KZ819604">
    <property type="protein sequence ID" value="PWN33158.1"/>
    <property type="molecule type" value="Genomic_DNA"/>
</dbReference>
<organism evidence="6 7">
    <name type="scientific">Meira miltonrushii</name>
    <dbReference type="NCBI Taxonomy" id="1280837"/>
    <lineage>
        <taxon>Eukaryota</taxon>
        <taxon>Fungi</taxon>
        <taxon>Dikarya</taxon>
        <taxon>Basidiomycota</taxon>
        <taxon>Ustilaginomycotina</taxon>
        <taxon>Exobasidiomycetes</taxon>
        <taxon>Exobasidiales</taxon>
        <taxon>Brachybasidiaceae</taxon>
        <taxon>Meira</taxon>
    </lineage>
</organism>
<keyword evidence="2 5" id="KW-0812">Transmembrane</keyword>
<gene>
    <name evidence="6" type="ORF">FA14DRAFT_114180</name>
</gene>
<dbReference type="PANTHER" id="PTHR23423">
    <property type="entry name" value="ORGANIC SOLUTE TRANSPORTER-RELATED"/>
    <property type="match status" value="1"/>
</dbReference>
<keyword evidence="7" id="KW-1185">Reference proteome</keyword>
<feature type="transmembrane region" description="Helical" evidence="5">
    <location>
        <begin position="29"/>
        <end position="53"/>
    </location>
</feature>
<feature type="transmembrane region" description="Helical" evidence="5">
    <location>
        <begin position="97"/>
        <end position="115"/>
    </location>
</feature>
<evidence type="ECO:0000256" key="2">
    <source>
        <dbReference type="ARBA" id="ARBA00022692"/>
    </source>
</evidence>
<feature type="transmembrane region" description="Helical" evidence="5">
    <location>
        <begin position="228"/>
        <end position="251"/>
    </location>
</feature>
<dbReference type="AlphaFoldDB" id="A0A316V809"/>
<protein>
    <submittedName>
        <fullName evidence="6">DUF300-domain-containing protein</fullName>
    </submittedName>
</protein>
<reference evidence="6 7" key="1">
    <citation type="journal article" date="2018" name="Mol. Biol. Evol.">
        <title>Broad Genomic Sampling Reveals a Smut Pathogenic Ancestry of the Fungal Clade Ustilaginomycotina.</title>
        <authorList>
            <person name="Kijpornyongpan T."/>
            <person name="Mondo S.J."/>
            <person name="Barry K."/>
            <person name="Sandor L."/>
            <person name="Lee J."/>
            <person name="Lipzen A."/>
            <person name="Pangilinan J."/>
            <person name="LaButti K."/>
            <person name="Hainaut M."/>
            <person name="Henrissat B."/>
            <person name="Grigoriev I.V."/>
            <person name="Spatafora J.W."/>
            <person name="Aime M.C."/>
        </authorList>
    </citation>
    <scope>NUCLEOTIDE SEQUENCE [LARGE SCALE GENOMIC DNA]</scope>
    <source>
        <strain evidence="6 7">MCA 3882</strain>
    </source>
</reference>
<dbReference type="OrthoDB" id="5348404at2759"/>
<evidence type="ECO:0000313" key="7">
    <source>
        <dbReference type="Proteomes" id="UP000245771"/>
    </source>
</evidence>
<dbReference type="InParanoid" id="A0A316V809"/>
<feature type="transmembrane region" description="Helical" evidence="5">
    <location>
        <begin position="271"/>
        <end position="294"/>
    </location>
</feature>
<keyword evidence="4 5" id="KW-0472">Membrane</keyword>
<dbReference type="GO" id="GO:0016020">
    <property type="term" value="C:membrane"/>
    <property type="evidence" value="ECO:0007669"/>
    <property type="project" value="UniProtKB-SubCell"/>
</dbReference>
<dbReference type="RefSeq" id="XP_025353460.1">
    <property type="nucleotide sequence ID" value="XM_025496037.1"/>
</dbReference>
<evidence type="ECO:0000256" key="1">
    <source>
        <dbReference type="ARBA" id="ARBA00004141"/>
    </source>
</evidence>